<dbReference type="Proteomes" id="UP001497516">
    <property type="component" value="Chromosome 4"/>
</dbReference>
<dbReference type="AlphaFoldDB" id="A0AAV2EJ75"/>
<protein>
    <submittedName>
        <fullName evidence="2">Uncharacterized protein</fullName>
    </submittedName>
</protein>
<dbReference type="EMBL" id="OZ034817">
    <property type="protein sequence ID" value="CAL1385708.1"/>
    <property type="molecule type" value="Genomic_DNA"/>
</dbReference>
<sequence>MADFEGVNREVVSTTAIAAEIGQQLAPLLHRRQHLLHEYHVNAAILNNGHGNHHTQEYIHALRRVSFLLPKLHVVHQMILNLQQMVPHEVGLLQVQLPQVELPPNN</sequence>
<evidence type="ECO:0000313" key="2">
    <source>
        <dbReference type="EMBL" id="CAL1385708.1"/>
    </source>
</evidence>
<organism evidence="2 3">
    <name type="scientific">Linum trigynum</name>
    <dbReference type="NCBI Taxonomy" id="586398"/>
    <lineage>
        <taxon>Eukaryota</taxon>
        <taxon>Viridiplantae</taxon>
        <taxon>Streptophyta</taxon>
        <taxon>Embryophyta</taxon>
        <taxon>Tracheophyta</taxon>
        <taxon>Spermatophyta</taxon>
        <taxon>Magnoliopsida</taxon>
        <taxon>eudicotyledons</taxon>
        <taxon>Gunneridae</taxon>
        <taxon>Pentapetalae</taxon>
        <taxon>rosids</taxon>
        <taxon>fabids</taxon>
        <taxon>Malpighiales</taxon>
        <taxon>Linaceae</taxon>
        <taxon>Linum</taxon>
    </lineage>
</organism>
<evidence type="ECO:0000313" key="1">
    <source>
        <dbReference type="EMBL" id="CAL1385703.1"/>
    </source>
</evidence>
<accession>A0AAV2EJ75</accession>
<dbReference type="EMBL" id="OZ034817">
    <property type="protein sequence ID" value="CAL1385703.1"/>
    <property type="molecule type" value="Genomic_DNA"/>
</dbReference>
<keyword evidence="3" id="KW-1185">Reference proteome</keyword>
<gene>
    <name evidence="1" type="ORF">LTRI10_LOCUS26819</name>
    <name evidence="2" type="ORF">LTRI10_LOCUS26824</name>
</gene>
<name>A0AAV2EJ75_9ROSI</name>
<evidence type="ECO:0000313" key="3">
    <source>
        <dbReference type="Proteomes" id="UP001497516"/>
    </source>
</evidence>
<proteinExistence type="predicted"/>
<reference evidence="2 3" key="1">
    <citation type="submission" date="2024-04" db="EMBL/GenBank/DDBJ databases">
        <authorList>
            <person name="Fracassetti M."/>
        </authorList>
    </citation>
    <scope>NUCLEOTIDE SEQUENCE [LARGE SCALE GENOMIC DNA]</scope>
</reference>